<dbReference type="Pfam" id="PF05168">
    <property type="entry name" value="HEPN"/>
    <property type="match status" value="1"/>
</dbReference>
<dbReference type="KEGG" id="cap:CLDAP_40400"/>
<organism evidence="2 3">
    <name type="scientific">Caldilinea aerophila (strain DSM 14535 / JCM 11387 / NBRC 104270 / STL-6-O1)</name>
    <dbReference type="NCBI Taxonomy" id="926550"/>
    <lineage>
        <taxon>Bacteria</taxon>
        <taxon>Bacillati</taxon>
        <taxon>Chloroflexota</taxon>
        <taxon>Caldilineae</taxon>
        <taxon>Caldilineales</taxon>
        <taxon>Caldilineaceae</taxon>
        <taxon>Caldilinea</taxon>
    </lineage>
</organism>
<sequence length="127" mass="14250">MKTAEEDLRAAEILAQAGAFAQACFYAQQSAEKAVKALWYAIDADPWGHSVQKLILDFPKKQTLPDLDRWIEQAALLDKFYIPTRYPNGLPDLTPGQVYTRKDAQQGLETAQAIVAASREWLVQNVE</sequence>
<dbReference type="OrthoDB" id="32815at2"/>
<reference evidence="2 3" key="1">
    <citation type="submission" date="2012-02" db="EMBL/GenBank/DDBJ databases">
        <title>Complete genome sequence of Caldilinea aerophila DSM 14535 (= NBRC 102666).</title>
        <authorList>
            <person name="Oguchi A."/>
            <person name="Hosoyama A."/>
            <person name="Sekine M."/>
            <person name="Fukai R."/>
            <person name="Kato Y."/>
            <person name="Nakamura S."/>
            <person name="Hanada S."/>
            <person name="Yamazaki S."/>
            <person name="Fujita N."/>
        </authorList>
    </citation>
    <scope>NUCLEOTIDE SEQUENCE [LARGE SCALE GENOMIC DNA]</scope>
    <source>
        <strain evidence="3">DSM 14535 / JCM 11387 / NBRC 104270 / STL-6-O1</strain>
    </source>
</reference>
<dbReference type="PROSITE" id="PS51257">
    <property type="entry name" value="PROKAR_LIPOPROTEIN"/>
    <property type="match status" value="1"/>
</dbReference>
<dbReference type="Proteomes" id="UP000007880">
    <property type="component" value="Chromosome"/>
</dbReference>
<evidence type="ECO:0000313" key="2">
    <source>
        <dbReference type="EMBL" id="BAM02080.1"/>
    </source>
</evidence>
<dbReference type="SUPFAM" id="SSF81593">
    <property type="entry name" value="Nucleotidyltransferase substrate binding subunit/domain"/>
    <property type="match status" value="1"/>
</dbReference>
<dbReference type="PROSITE" id="PS50910">
    <property type="entry name" value="HEPN"/>
    <property type="match status" value="1"/>
</dbReference>
<name>I0I9Z2_CALAS</name>
<dbReference type="STRING" id="926550.CLDAP_40400"/>
<keyword evidence="3" id="KW-1185">Reference proteome</keyword>
<dbReference type="SMART" id="SM00748">
    <property type="entry name" value="HEPN"/>
    <property type="match status" value="1"/>
</dbReference>
<proteinExistence type="predicted"/>
<dbReference type="Gene3D" id="1.20.120.330">
    <property type="entry name" value="Nucleotidyltransferases domain 2"/>
    <property type="match status" value="1"/>
</dbReference>
<feature type="domain" description="HEPN" evidence="1">
    <location>
        <begin position="1"/>
        <end position="114"/>
    </location>
</feature>
<dbReference type="EMBL" id="AP012337">
    <property type="protein sequence ID" value="BAM02080.1"/>
    <property type="molecule type" value="Genomic_DNA"/>
</dbReference>
<protein>
    <recommendedName>
        <fullName evidence="1">HEPN domain-containing protein</fullName>
    </recommendedName>
</protein>
<evidence type="ECO:0000313" key="3">
    <source>
        <dbReference type="Proteomes" id="UP000007880"/>
    </source>
</evidence>
<dbReference type="HOGENOM" id="CLU_123170_2_1_0"/>
<gene>
    <name evidence="2" type="ordered locus">CLDAP_40400</name>
</gene>
<dbReference type="eggNOG" id="COG2250">
    <property type="taxonomic scope" value="Bacteria"/>
</dbReference>
<dbReference type="InterPro" id="IPR007842">
    <property type="entry name" value="HEPN_dom"/>
</dbReference>
<accession>I0I9Z2</accession>
<evidence type="ECO:0000259" key="1">
    <source>
        <dbReference type="PROSITE" id="PS50910"/>
    </source>
</evidence>
<dbReference type="AlphaFoldDB" id="I0I9Z2"/>